<keyword evidence="2" id="KW-0813">Transport</keyword>
<keyword evidence="3" id="KW-0732">Signal</keyword>
<dbReference type="EMBL" id="VIGC01000030">
    <property type="protein sequence ID" value="TQE93917.1"/>
    <property type="molecule type" value="Genomic_DNA"/>
</dbReference>
<proteinExistence type="inferred from homology"/>
<gene>
    <name evidence="5" type="ORF">FKZ61_18840</name>
</gene>
<dbReference type="PANTHER" id="PTHR30061">
    <property type="entry name" value="MALTOSE-BINDING PERIPLASMIC PROTEIN"/>
    <property type="match status" value="1"/>
</dbReference>
<feature type="compositionally biased region" description="Low complexity" evidence="4">
    <location>
        <begin position="34"/>
        <end position="59"/>
    </location>
</feature>
<evidence type="ECO:0000313" key="5">
    <source>
        <dbReference type="EMBL" id="TQE93917.1"/>
    </source>
</evidence>
<name>A0A540VAW9_9CHLR</name>
<dbReference type="GO" id="GO:0042956">
    <property type="term" value="P:maltodextrin transmembrane transport"/>
    <property type="evidence" value="ECO:0007669"/>
    <property type="project" value="TreeGrafter"/>
</dbReference>
<dbReference type="PANTHER" id="PTHR30061:SF50">
    <property type="entry name" value="MALTOSE_MALTODEXTRIN-BINDING PERIPLASMIC PROTEIN"/>
    <property type="match status" value="1"/>
</dbReference>
<dbReference type="Gene3D" id="3.40.190.10">
    <property type="entry name" value="Periplasmic binding protein-like II"/>
    <property type="match status" value="1"/>
</dbReference>
<dbReference type="Pfam" id="PF13416">
    <property type="entry name" value="SBP_bac_8"/>
    <property type="match status" value="1"/>
</dbReference>
<dbReference type="InterPro" id="IPR006059">
    <property type="entry name" value="SBP"/>
</dbReference>
<comment type="similarity">
    <text evidence="1">Belongs to the bacterial solute-binding protein 1 family.</text>
</comment>
<reference evidence="5 6" key="1">
    <citation type="submission" date="2019-06" db="EMBL/GenBank/DDBJ databases">
        <title>Genome sequence of Litorilinea aerophila BAA-2444.</title>
        <authorList>
            <person name="Maclea K.S."/>
            <person name="Maurais E.G."/>
            <person name="Iannazzi L.C."/>
        </authorList>
    </citation>
    <scope>NUCLEOTIDE SEQUENCE [LARGE SCALE GENOMIC DNA]</scope>
    <source>
        <strain evidence="5 6">ATCC BAA-2444</strain>
    </source>
</reference>
<protein>
    <submittedName>
        <fullName evidence="5">Extracellular solute-binding protein</fullName>
    </submittedName>
</protein>
<dbReference type="GO" id="GO:0015768">
    <property type="term" value="P:maltose transport"/>
    <property type="evidence" value="ECO:0007669"/>
    <property type="project" value="TreeGrafter"/>
</dbReference>
<dbReference type="AlphaFoldDB" id="A0A540VAW9"/>
<evidence type="ECO:0000256" key="4">
    <source>
        <dbReference type="SAM" id="MobiDB-lite"/>
    </source>
</evidence>
<evidence type="ECO:0000256" key="1">
    <source>
        <dbReference type="ARBA" id="ARBA00008520"/>
    </source>
</evidence>
<sequence length="464" mass="50055">MEEQSMQFRRIPQWIIVCLLIGAALIAGCSTPNQSAQPAAESAAEPATETTAPQAAPQESSAETTGKVQLGLWTHSAGNPDELAVIQEWVNRYNASQDQYEITIEAFPQASYNDSVAAAAVAGSLPCIIDLDAPTVPNFAWSGYIQPLPLTEADVAEMGVLSADVGRYNGQIYSLGQFDVALNIFARKSVLEQYGIRVPTLDEPWTKDEFMAALDALKASGEFEYPLDVNAGYTGEWWAYAYSPWLQSFGGDLIDRSTYLTAEGVLNGPEAVAFGEWFQSLFSEGYAPATPADDQGFLQGRIALWYTGSWAAQTVVDAYGDDALFLPPPDFGHGPKIGAGSWQMGVTTNCSPEATPGAVEFVISTMSPENIALMSEASSLIPTTRAAAALTEDYKPGGRFEIFYDMAERFAVVRPETPGYLTISNQFEQALLKIRDGGNVQDALDDAVDAINQDIEDNGGYGFK</sequence>
<dbReference type="OrthoDB" id="383937at2"/>
<organism evidence="5 6">
    <name type="scientific">Litorilinea aerophila</name>
    <dbReference type="NCBI Taxonomy" id="1204385"/>
    <lineage>
        <taxon>Bacteria</taxon>
        <taxon>Bacillati</taxon>
        <taxon>Chloroflexota</taxon>
        <taxon>Caldilineae</taxon>
        <taxon>Caldilineales</taxon>
        <taxon>Caldilineaceae</taxon>
        <taxon>Litorilinea</taxon>
    </lineage>
</organism>
<evidence type="ECO:0000256" key="2">
    <source>
        <dbReference type="ARBA" id="ARBA00022448"/>
    </source>
</evidence>
<dbReference type="GO" id="GO:1901982">
    <property type="term" value="F:maltose binding"/>
    <property type="evidence" value="ECO:0007669"/>
    <property type="project" value="TreeGrafter"/>
</dbReference>
<dbReference type="GO" id="GO:0055052">
    <property type="term" value="C:ATP-binding cassette (ABC) transporter complex, substrate-binding subunit-containing"/>
    <property type="evidence" value="ECO:0007669"/>
    <property type="project" value="TreeGrafter"/>
</dbReference>
<accession>A0A540VAW9</accession>
<comment type="caution">
    <text evidence="5">The sequence shown here is derived from an EMBL/GenBank/DDBJ whole genome shotgun (WGS) entry which is preliminary data.</text>
</comment>
<evidence type="ECO:0000256" key="3">
    <source>
        <dbReference type="ARBA" id="ARBA00022729"/>
    </source>
</evidence>
<evidence type="ECO:0000313" key="6">
    <source>
        <dbReference type="Proteomes" id="UP000317371"/>
    </source>
</evidence>
<keyword evidence="6" id="KW-1185">Reference proteome</keyword>
<feature type="region of interest" description="Disordered" evidence="4">
    <location>
        <begin position="34"/>
        <end position="66"/>
    </location>
</feature>
<dbReference type="InParanoid" id="A0A540VAW9"/>
<dbReference type="SUPFAM" id="SSF53850">
    <property type="entry name" value="Periplasmic binding protein-like II"/>
    <property type="match status" value="1"/>
</dbReference>
<dbReference type="Proteomes" id="UP000317371">
    <property type="component" value="Unassembled WGS sequence"/>
</dbReference>